<dbReference type="AlphaFoldDB" id="A0A1I8B5J9"/>
<dbReference type="PANTHER" id="PTHR22898:SF3">
    <property type="entry name" value="ALPHA-1,2-FUCOSYLTRANSFERASE-RELATED"/>
    <property type="match status" value="1"/>
</dbReference>
<keyword evidence="1" id="KW-1185">Reference proteome</keyword>
<accession>A0A1I8B5J9</accession>
<evidence type="ECO:0000313" key="2">
    <source>
        <dbReference type="WBParaSite" id="MhA1_Contig1431.frz3.gene6"/>
    </source>
</evidence>
<organism evidence="1 2">
    <name type="scientific">Meloidogyne hapla</name>
    <name type="common">Root-knot nematode worm</name>
    <dbReference type="NCBI Taxonomy" id="6305"/>
    <lineage>
        <taxon>Eukaryota</taxon>
        <taxon>Metazoa</taxon>
        <taxon>Ecdysozoa</taxon>
        <taxon>Nematoda</taxon>
        <taxon>Chromadorea</taxon>
        <taxon>Rhabditida</taxon>
        <taxon>Tylenchina</taxon>
        <taxon>Tylenchomorpha</taxon>
        <taxon>Tylenchoidea</taxon>
        <taxon>Meloidogynidae</taxon>
        <taxon>Meloidogyninae</taxon>
        <taxon>Meloidogyne</taxon>
    </lineage>
</organism>
<protein>
    <submittedName>
        <fullName evidence="2">LRAT domain-containing protein</fullName>
    </submittedName>
</protein>
<dbReference type="PANTHER" id="PTHR22898">
    <property type="entry name" value="UNCHARACTERIZED GLYCOSOL TRANSFERASE-RELATED"/>
    <property type="match status" value="1"/>
</dbReference>
<sequence length="98" mass="11322">MYDISHKICVHIRVGDFIGMGESKNEQVTSAFINNIYRISESNLSRGEEMCLAREVCDSFLLTAPFSTFGFWMAYFLPEVSFKNAKIQKSELFKKHKN</sequence>
<proteinExistence type="predicted"/>
<evidence type="ECO:0000313" key="1">
    <source>
        <dbReference type="Proteomes" id="UP000095281"/>
    </source>
</evidence>
<dbReference type="InterPro" id="IPR052501">
    <property type="entry name" value="Alpha-1-2_FucT"/>
</dbReference>
<name>A0A1I8B5J9_MELHA</name>
<dbReference type="WBParaSite" id="MhA1_Contig1431.frz3.gene6">
    <property type="protein sequence ID" value="MhA1_Contig1431.frz3.gene6"/>
    <property type="gene ID" value="MhA1_Contig1431.frz3.gene6"/>
</dbReference>
<reference evidence="2" key="1">
    <citation type="submission" date="2016-11" db="UniProtKB">
        <authorList>
            <consortium name="WormBaseParasite"/>
        </authorList>
    </citation>
    <scope>IDENTIFICATION</scope>
</reference>
<dbReference type="Proteomes" id="UP000095281">
    <property type="component" value="Unplaced"/>
</dbReference>